<dbReference type="Proteomes" id="UP000831298">
    <property type="component" value="Segment"/>
</dbReference>
<dbReference type="KEGG" id="vg:80266227"/>
<dbReference type="EMBL" id="OM982620">
    <property type="protein sequence ID" value="UOL48592.1"/>
    <property type="molecule type" value="Genomic_DNA"/>
</dbReference>
<reference evidence="1 2" key="1">
    <citation type="submission" date="2022-02" db="EMBL/GenBank/DDBJ databases">
        <authorList>
            <person name="Gylling M."/>
        </authorList>
    </citation>
    <scope>NUCLEOTIDE SEQUENCE [LARGE SCALE GENOMIC DNA]</scope>
</reference>
<organism evidence="1 2">
    <name type="scientific">Pseudomonas phage Kremar</name>
    <dbReference type="NCBI Taxonomy" id="2928831"/>
    <lineage>
        <taxon>Viruses</taxon>
        <taxon>Duplodnaviria</taxon>
        <taxon>Heunggongvirae</taxon>
        <taxon>Uroviricota</taxon>
        <taxon>Caudoviricetes</taxon>
        <taxon>Vandenendeviridae</taxon>
        <taxon>Gorskivirinae</taxon>
        <taxon>Kremarvirus</taxon>
        <taxon>Kremarvirus kremar</taxon>
    </lineage>
</organism>
<dbReference type="GeneID" id="80266227"/>
<sequence length="63" mass="7337">MEAQAVESIKKGEFVKRKENAKGVFVRGDYDQSSKRYSLVDTEDHCREVWVKKGTMLFVGFDY</sequence>
<evidence type="ECO:0000313" key="1">
    <source>
        <dbReference type="EMBL" id="UOL48592.1"/>
    </source>
</evidence>
<proteinExistence type="predicted"/>
<dbReference type="RefSeq" id="YP_010766548.1">
    <property type="nucleotide sequence ID" value="NC_073679.1"/>
</dbReference>
<keyword evidence="2" id="KW-1185">Reference proteome</keyword>
<name>A0AAE9KGI6_9CAUD</name>
<evidence type="ECO:0000313" key="2">
    <source>
        <dbReference type="Proteomes" id="UP000831298"/>
    </source>
</evidence>
<accession>A0AAE9KGI6</accession>
<protein>
    <submittedName>
        <fullName evidence="1">Uncharacterized protein</fullName>
    </submittedName>
</protein>